<dbReference type="InterPro" id="IPR029033">
    <property type="entry name" value="His_PPase_superfam"/>
</dbReference>
<dbReference type="PIRSF" id="PIRSF000894">
    <property type="entry name" value="Acid_phosphatase"/>
    <property type="match status" value="1"/>
</dbReference>
<dbReference type="InterPro" id="IPR016274">
    <property type="entry name" value="Histidine_acid_Pase_euk"/>
</dbReference>
<comment type="catalytic activity">
    <reaction evidence="15">
        <text>(2R)-2,3-bisphosphoglycerate + H2O = (2R)-2-phosphoglycerate + phosphate</text>
        <dbReference type="Rhea" id="RHEA:27381"/>
        <dbReference type="ChEBI" id="CHEBI:15377"/>
        <dbReference type="ChEBI" id="CHEBI:43474"/>
        <dbReference type="ChEBI" id="CHEBI:58248"/>
        <dbReference type="ChEBI" id="CHEBI:58289"/>
        <dbReference type="EC" id="3.1.3.80"/>
    </reaction>
    <physiologicalReaction direction="left-to-right" evidence="15">
        <dbReference type="Rhea" id="RHEA:27382"/>
    </physiologicalReaction>
</comment>
<keyword evidence="16" id="KW-1015">Disulfide bond</keyword>
<name>A0A8S4RS88_9NEOP</name>
<keyword evidence="17" id="KW-1133">Transmembrane helix</keyword>
<feature type="disulfide bond" evidence="16">
    <location>
        <begin position="265"/>
        <end position="280"/>
    </location>
</feature>
<dbReference type="Gene3D" id="3.40.50.1240">
    <property type="entry name" value="Phosphoglycerate mutase-like"/>
    <property type="match status" value="1"/>
</dbReference>
<protein>
    <recommendedName>
        <fullName evidence="5">Multiple inositol polyphosphate phosphatase 1</fullName>
        <ecNumber evidence="4">3.1.3.62</ecNumber>
        <ecNumber evidence="3">3.1.3.80</ecNumber>
    </recommendedName>
    <alternativeName>
        <fullName evidence="11">2,3-bisphosphoglycerate 3-phosphatase</fullName>
    </alternativeName>
</protein>
<evidence type="ECO:0000256" key="2">
    <source>
        <dbReference type="ARBA" id="ARBA00008422"/>
    </source>
</evidence>
<comment type="catalytic activity">
    <reaction evidence="12">
        <text>1D-myo-inositol 1,2,5,6-tetrakisphosphate + H2O = 1D-myo-inositol 1,2,6-trisphosphate + phosphate</text>
        <dbReference type="Rhea" id="RHEA:77119"/>
        <dbReference type="ChEBI" id="CHEBI:15377"/>
        <dbReference type="ChEBI" id="CHEBI:43474"/>
        <dbReference type="ChEBI" id="CHEBI:195535"/>
        <dbReference type="ChEBI" id="CHEBI:195537"/>
        <dbReference type="EC" id="3.1.3.62"/>
    </reaction>
    <physiologicalReaction direction="left-to-right" evidence="12">
        <dbReference type="Rhea" id="RHEA:77120"/>
    </physiologicalReaction>
</comment>
<dbReference type="Proteomes" id="UP000838756">
    <property type="component" value="Unassembled WGS sequence"/>
</dbReference>
<comment type="catalytic activity">
    <reaction evidence="13">
        <text>1D-myo-inositol 1,2,4,5,6-pentakisphosphate + H2O = 1D-myo-inositol 1,2,5,6-tetrakisphosphate + phosphate</text>
        <dbReference type="Rhea" id="RHEA:77115"/>
        <dbReference type="ChEBI" id="CHEBI:15377"/>
        <dbReference type="ChEBI" id="CHEBI:43474"/>
        <dbReference type="ChEBI" id="CHEBI:57798"/>
        <dbReference type="ChEBI" id="CHEBI:195535"/>
        <dbReference type="EC" id="3.1.3.62"/>
    </reaction>
    <physiologicalReaction direction="left-to-right" evidence="13">
        <dbReference type="Rhea" id="RHEA:77116"/>
    </physiologicalReaction>
</comment>
<evidence type="ECO:0000256" key="5">
    <source>
        <dbReference type="ARBA" id="ARBA00018097"/>
    </source>
</evidence>
<gene>
    <name evidence="18" type="primary">jg3332</name>
    <name evidence="18" type="ORF">PAEG_LOCUS17718</name>
</gene>
<keyword evidence="17" id="KW-0812">Transmembrane</keyword>
<keyword evidence="19" id="KW-1185">Reference proteome</keyword>
<dbReference type="GO" id="GO:0034417">
    <property type="term" value="F:bisphosphoglycerate 3-phosphatase activity"/>
    <property type="evidence" value="ECO:0007669"/>
    <property type="project" value="UniProtKB-EC"/>
</dbReference>
<evidence type="ECO:0000256" key="7">
    <source>
        <dbReference type="ARBA" id="ARBA00022729"/>
    </source>
</evidence>
<evidence type="ECO:0000256" key="3">
    <source>
        <dbReference type="ARBA" id="ARBA00012976"/>
    </source>
</evidence>
<dbReference type="SUPFAM" id="SSF53254">
    <property type="entry name" value="Phosphoglycerate mutase-like"/>
    <property type="match status" value="1"/>
</dbReference>
<evidence type="ECO:0000256" key="13">
    <source>
        <dbReference type="ARBA" id="ARBA00043671"/>
    </source>
</evidence>
<comment type="subcellular location">
    <subcellularLocation>
        <location evidence="1">Cell membrane</location>
    </subcellularLocation>
</comment>
<evidence type="ECO:0000256" key="14">
    <source>
        <dbReference type="ARBA" id="ARBA00043691"/>
    </source>
</evidence>
<evidence type="ECO:0000256" key="16">
    <source>
        <dbReference type="PIRSR" id="PIRSR000894-2"/>
    </source>
</evidence>
<evidence type="ECO:0000313" key="18">
    <source>
        <dbReference type="EMBL" id="CAH2241271.1"/>
    </source>
</evidence>
<dbReference type="GO" id="GO:0052745">
    <property type="term" value="F:inositol phosphate phosphatase activity"/>
    <property type="evidence" value="ECO:0007669"/>
    <property type="project" value="TreeGrafter"/>
</dbReference>
<evidence type="ECO:0000256" key="12">
    <source>
        <dbReference type="ARBA" id="ARBA00043668"/>
    </source>
</evidence>
<dbReference type="EC" id="3.1.3.62" evidence="4"/>
<keyword evidence="6" id="KW-1003">Cell membrane</keyword>
<dbReference type="OrthoDB" id="6509975at2759"/>
<dbReference type="EMBL" id="CAKXAJ010025574">
    <property type="protein sequence ID" value="CAH2241271.1"/>
    <property type="molecule type" value="Genomic_DNA"/>
</dbReference>
<dbReference type="AlphaFoldDB" id="A0A8S4RS88"/>
<comment type="similarity">
    <text evidence="2">Belongs to the histidine acid phosphatase family. MINPP1 subfamily.</text>
</comment>
<keyword evidence="9 17" id="KW-0472">Membrane</keyword>
<evidence type="ECO:0000256" key="6">
    <source>
        <dbReference type="ARBA" id="ARBA00022475"/>
    </source>
</evidence>
<dbReference type="FunFam" id="3.40.50.1240:FF:000014">
    <property type="entry name" value="Multiple inositol polyphosphate phosphatase 1"/>
    <property type="match status" value="1"/>
</dbReference>
<comment type="catalytic activity">
    <reaction evidence="14">
        <text>1D-myo-inositol hexakisphosphate + H2O = 1D-myo-inositol 1,2,4,5,6-pentakisphosphate + phosphate</text>
        <dbReference type="Rhea" id="RHEA:16989"/>
        <dbReference type="ChEBI" id="CHEBI:15377"/>
        <dbReference type="ChEBI" id="CHEBI:43474"/>
        <dbReference type="ChEBI" id="CHEBI:57798"/>
        <dbReference type="ChEBI" id="CHEBI:58130"/>
        <dbReference type="EC" id="3.1.3.62"/>
    </reaction>
    <physiologicalReaction direction="left-to-right" evidence="14">
        <dbReference type="Rhea" id="RHEA:16990"/>
    </physiologicalReaction>
</comment>
<feature type="disulfide bond" evidence="16">
    <location>
        <begin position="61"/>
        <end position="386"/>
    </location>
</feature>
<comment type="caution">
    <text evidence="18">The sequence shown here is derived from an EMBL/GenBank/DDBJ whole genome shotgun (WGS) entry which is preliminary data.</text>
</comment>
<dbReference type="PANTHER" id="PTHR20963">
    <property type="entry name" value="MULTIPLE INOSITOL POLYPHOSPHATE PHOSPHATASE-RELATED"/>
    <property type="match status" value="1"/>
</dbReference>
<sequence>MKKSFLSYVCTFYVISLVIVFSYALTATALNSDEIRNHLGTRTPYRFKSNKDDSKINFPNCKDSKIWMVARHGTRLPSVKDIVAISTILKDLRVDILLRNRSGKGPLNKEKLQWFENWSNGIPLEQENYLTLEGQDEMILLAERMQKRFPNAIKNKYNNETFMFRYTATQRAQQSAKYFTIGLFDKKNSQQVFFEPALKVDTTLRFYKHCDRWQKQVKRNPDTYKEVALFGQSKEMNDTLLSVSKRLGLDKALTLEQVVLMYRVCGYETSWHKYTKSPWCFGFDEKSIKVLEYYEDLKKYWVDGYGHTQQAACMVMRNMFDTMSKSGRNATFLFSHSGTVLKLLTHLELYKPDSHLKGDAMDENRPWRTSDIDCFASNIAFVLFKCKDGDKILTLHQEKVVKLPMCEKKLCPLNELKKQFHNTIHNCNFTDLCSIN</sequence>
<proteinExistence type="inferred from homology"/>
<dbReference type="EC" id="3.1.3.80" evidence="3"/>
<dbReference type="Pfam" id="PF00328">
    <property type="entry name" value="His_Phos_2"/>
    <property type="match status" value="1"/>
</dbReference>
<dbReference type="InterPro" id="IPR000560">
    <property type="entry name" value="His_Pase_clade-2"/>
</dbReference>
<evidence type="ECO:0000256" key="9">
    <source>
        <dbReference type="ARBA" id="ARBA00023136"/>
    </source>
</evidence>
<evidence type="ECO:0000256" key="11">
    <source>
        <dbReference type="ARBA" id="ARBA00031642"/>
    </source>
</evidence>
<keyword evidence="10" id="KW-0325">Glycoprotein</keyword>
<feature type="disulfide bond" evidence="16">
    <location>
        <begin position="406"/>
        <end position="411"/>
    </location>
</feature>
<evidence type="ECO:0000256" key="4">
    <source>
        <dbReference type="ARBA" id="ARBA00013040"/>
    </source>
</evidence>
<evidence type="ECO:0000256" key="8">
    <source>
        <dbReference type="ARBA" id="ARBA00022801"/>
    </source>
</evidence>
<evidence type="ECO:0000256" key="10">
    <source>
        <dbReference type="ARBA" id="ARBA00023180"/>
    </source>
</evidence>
<evidence type="ECO:0000313" key="19">
    <source>
        <dbReference type="Proteomes" id="UP000838756"/>
    </source>
</evidence>
<feature type="transmembrane region" description="Helical" evidence="17">
    <location>
        <begin position="5"/>
        <end position="25"/>
    </location>
</feature>
<dbReference type="CDD" id="cd07061">
    <property type="entry name" value="HP_HAP_like"/>
    <property type="match status" value="1"/>
</dbReference>
<reference evidence="18" key="1">
    <citation type="submission" date="2022-03" db="EMBL/GenBank/DDBJ databases">
        <authorList>
            <person name="Lindestad O."/>
        </authorList>
    </citation>
    <scope>NUCLEOTIDE SEQUENCE</scope>
</reference>
<dbReference type="GO" id="GO:0003993">
    <property type="term" value="F:acid phosphatase activity"/>
    <property type="evidence" value="ECO:0007669"/>
    <property type="project" value="TreeGrafter"/>
</dbReference>
<keyword evidence="7" id="KW-0732">Signal</keyword>
<keyword evidence="8" id="KW-0378">Hydrolase</keyword>
<evidence type="ECO:0000256" key="17">
    <source>
        <dbReference type="SAM" id="Phobius"/>
    </source>
</evidence>
<accession>A0A8S4RS88</accession>
<dbReference type="GO" id="GO:0005886">
    <property type="term" value="C:plasma membrane"/>
    <property type="evidence" value="ECO:0007669"/>
    <property type="project" value="UniProtKB-SubCell"/>
</dbReference>
<evidence type="ECO:0000256" key="15">
    <source>
        <dbReference type="ARBA" id="ARBA00043832"/>
    </source>
</evidence>
<evidence type="ECO:0000256" key="1">
    <source>
        <dbReference type="ARBA" id="ARBA00004236"/>
    </source>
</evidence>
<dbReference type="PANTHER" id="PTHR20963:SF51">
    <property type="entry name" value="MULTIPLE INOSITOL POLYPHOSPHATE PHOSPHATASE 1"/>
    <property type="match status" value="1"/>
</dbReference>
<organism evidence="18 19">
    <name type="scientific">Pararge aegeria aegeria</name>
    <dbReference type="NCBI Taxonomy" id="348720"/>
    <lineage>
        <taxon>Eukaryota</taxon>
        <taxon>Metazoa</taxon>
        <taxon>Ecdysozoa</taxon>
        <taxon>Arthropoda</taxon>
        <taxon>Hexapoda</taxon>
        <taxon>Insecta</taxon>
        <taxon>Pterygota</taxon>
        <taxon>Neoptera</taxon>
        <taxon>Endopterygota</taxon>
        <taxon>Lepidoptera</taxon>
        <taxon>Glossata</taxon>
        <taxon>Ditrysia</taxon>
        <taxon>Papilionoidea</taxon>
        <taxon>Nymphalidae</taxon>
        <taxon>Satyrinae</taxon>
        <taxon>Satyrini</taxon>
        <taxon>Parargina</taxon>
        <taxon>Pararge</taxon>
    </lineage>
</organism>